<evidence type="ECO:0000313" key="1">
    <source>
        <dbReference type="EMBL" id="CAJ1849039.1"/>
    </source>
</evidence>
<keyword evidence="2" id="KW-1185">Reference proteome</keyword>
<dbReference type="AlphaFoldDB" id="A0AA86RP19"/>
<gene>
    <name evidence="1" type="ORF">AYBTSS11_LOCUS1861</name>
</gene>
<dbReference type="Gramene" id="rna-AYBTSS11_LOCUS1861">
    <property type="protein sequence ID" value="CAJ1849039.1"/>
    <property type="gene ID" value="gene-AYBTSS11_LOCUS1861"/>
</dbReference>
<dbReference type="Proteomes" id="UP001189624">
    <property type="component" value="Chromosome 1"/>
</dbReference>
<organism evidence="1 2">
    <name type="scientific">Sphenostylis stenocarpa</name>
    <dbReference type="NCBI Taxonomy" id="92480"/>
    <lineage>
        <taxon>Eukaryota</taxon>
        <taxon>Viridiplantae</taxon>
        <taxon>Streptophyta</taxon>
        <taxon>Embryophyta</taxon>
        <taxon>Tracheophyta</taxon>
        <taxon>Spermatophyta</taxon>
        <taxon>Magnoliopsida</taxon>
        <taxon>eudicotyledons</taxon>
        <taxon>Gunneridae</taxon>
        <taxon>Pentapetalae</taxon>
        <taxon>rosids</taxon>
        <taxon>fabids</taxon>
        <taxon>Fabales</taxon>
        <taxon>Fabaceae</taxon>
        <taxon>Papilionoideae</taxon>
        <taxon>50 kb inversion clade</taxon>
        <taxon>NPAAA clade</taxon>
        <taxon>indigoferoid/millettioid clade</taxon>
        <taxon>Phaseoleae</taxon>
        <taxon>Sphenostylis</taxon>
    </lineage>
</organism>
<evidence type="ECO:0000313" key="2">
    <source>
        <dbReference type="Proteomes" id="UP001189624"/>
    </source>
</evidence>
<proteinExistence type="predicted"/>
<name>A0AA86RP19_9FABA</name>
<accession>A0AA86RP19</accession>
<reference evidence="1" key="1">
    <citation type="submission" date="2023-10" db="EMBL/GenBank/DDBJ databases">
        <authorList>
            <person name="Domelevo Entfellner J.-B."/>
        </authorList>
    </citation>
    <scope>NUCLEOTIDE SEQUENCE</scope>
</reference>
<protein>
    <submittedName>
        <fullName evidence="1">Uncharacterized protein</fullName>
    </submittedName>
</protein>
<dbReference type="EMBL" id="OY731398">
    <property type="protein sequence ID" value="CAJ1849039.1"/>
    <property type="molecule type" value="Genomic_DNA"/>
</dbReference>
<sequence length="60" mass="6560">MAGGVCHKVTACPSFASSLDPIIFIWTFEDAFMSLIEEGIKGALNQAQRNAKGNTRMVRE</sequence>